<dbReference type="EMBL" id="KV924758">
    <property type="protein sequence ID" value="PIO38405.1"/>
    <property type="molecule type" value="Genomic_DNA"/>
</dbReference>
<accession>A0A2G9SEA0</accession>
<protein>
    <submittedName>
        <fullName evidence="1">Uncharacterized protein</fullName>
    </submittedName>
</protein>
<dbReference type="AlphaFoldDB" id="A0A2G9SEA0"/>
<name>A0A2G9SEA0_AQUCT</name>
<reference evidence="2" key="1">
    <citation type="journal article" date="2017" name="Nat. Commun.">
        <title>The North American bullfrog draft genome provides insight into hormonal regulation of long noncoding RNA.</title>
        <authorList>
            <person name="Hammond S.A."/>
            <person name="Warren R.L."/>
            <person name="Vandervalk B.P."/>
            <person name="Kucuk E."/>
            <person name="Khan H."/>
            <person name="Gibb E.A."/>
            <person name="Pandoh P."/>
            <person name="Kirk H."/>
            <person name="Zhao Y."/>
            <person name="Jones M."/>
            <person name="Mungall A.J."/>
            <person name="Coope R."/>
            <person name="Pleasance S."/>
            <person name="Moore R.A."/>
            <person name="Holt R.A."/>
            <person name="Round J.M."/>
            <person name="Ohora S."/>
            <person name="Walle B.V."/>
            <person name="Veldhoen N."/>
            <person name="Helbing C.C."/>
            <person name="Birol I."/>
        </authorList>
    </citation>
    <scope>NUCLEOTIDE SEQUENCE [LARGE SCALE GENOMIC DNA]</scope>
</reference>
<organism evidence="1 2">
    <name type="scientific">Aquarana catesbeiana</name>
    <name type="common">American bullfrog</name>
    <name type="synonym">Rana catesbeiana</name>
    <dbReference type="NCBI Taxonomy" id="8400"/>
    <lineage>
        <taxon>Eukaryota</taxon>
        <taxon>Metazoa</taxon>
        <taxon>Chordata</taxon>
        <taxon>Craniata</taxon>
        <taxon>Vertebrata</taxon>
        <taxon>Euteleostomi</taxon>
        <taxon>Amphibia</taxon>
        <taxon>Batrachia</taxon>
        <taxon>Anura</taxon>
        <taxon>Neobatrachia</taxon>
        <taxon>Ranoidea</taxon>
        <taxon>Ranidae</taxon>
        <taxon>Aquarana</taxon>
    </lineage>
</organism>
<gene>
    <name evidence="1" type="ORF">AB205_0173580</name>
</gene>
<sequence>MHILIWLMKRVQEQRTRRIPSHLPLLCIELRSRNVSF</sequence>
<evidence type="ECO:0000313" key="2">
    <source>
        <dbReference type="Proteomes" id="UP000228934"/>
    </source>
</evidence>
<dbReference type="Proteomes" id="UP000228934">
    <property type="component" value="Unassembled WGS sequence"/>
</dbReference>
<feature type="non-terminal residue" evidence="1">
    <location>
        <position position="37"/>
    </location>
</feature>
<proteinExistence type="predicted"/>
<keyword evidence="2" id="KW-1185">Reference proteome</keyword>
<evidence type="ECO:0000313" key="1">
    <source>
        <dbReference type="EMBL" id="PIO38405.1"/>
    </source>
</evidence>